<dbReference type="OrthoDB" id="411361at2"/>
<dbReference type="Gene3D" id="1.50.10.20">
    <property type="match status" value="2"/>
</dbReference>
<proteinExistence type="predicted"/>
<keyword evidence="4" id="KW-1185">Reference proteome</keyword>
<dbReference type="Pfam" id="PF14478">
    <property type="entry name" value="DUF4430"/>
    <property type="match status" value="2"/>
</dbReference>
<feature type="domain" description="SLH" evidence="2">
    <location>
        <begin position="1350"/>
        <end position="1410"/>
    </location>
</feature>
<dbReference type="EMBL" id="QMFB01000001">
    <property type="protein sequence ID" value="RAV23452.1"/>
    <property type="molecule type" value="Genomic_DNA"/>
</dbReference>
<evidence type="ECO:0000313" key="3">
    <source>
        <dbReference type="EMBL" id="RAV23452.1"/>
    </source>
</evidence>
<name>A0A329MUU7_9BACL</name>
<sequence>MRKYRLLTWLLIVSLFISLFSTGSLKTYAQQVEAVPKGYVTLSVEKFTLGQGYYREPMRIPFYEGDNGAAILTRELGKENIKHTGTVENYFYLSKVKDVTSSVYIPQYIVNQIELGGGQVESKRDPEWLGEFDYTSMSGWMYAVNNVFPNVGFSDYKPEDGDVIRTQFTVYGYGSDLGNTWGTGFINTANKDTLTAVIGQINSAPDKSVLLSDSAVRASYEQAYDILKNMESTQADVDLLLTELDNKLGWDHVKPVLSVQGISDQQAFTSKQISFQVSATDNVTLGISPEVQVNGAAIAGANGVFTVNLTEGYNSIVITASDASGNRVKQTFEVYYSVWSAAKDHLNKSLAYMYDTITNPTFGTLGGEWSVLSLARGNHPVPDAYYITYYKNVVSKVKELMAKNNGVLDKNRSTEHSRLILGLASFGLDPRDIAGYDITKALSDYDYILKQGINGPIFALIAMNTVNYEFPAVDDGKTQTTRDKLIDYILSKEVNQGAANVGGWALGGTKADVDMTAMALQALAPYYLKNDKVTSATDRALNWLSSVQNATGGFTSYGTVNSESIAQVITALSEIGFDPSSDQRFVKNGYSAVDALLAFAAPEGGFKHILSEKKANGMATDQGTYALVSFNRMMQSENPLYDMTDADKLALPENLDEIKMSLPSGDKPKVNVPPSGFDYSLPITEADSNKEITVQIPSNSNARITLNLPANSDLPMIEAVKGNVSAVIPKGAQIRNGDGSSLELLTTIDGTDVALKDQVSGIVAAGTKLDSIAKAITMGGTAGVTFDQFVTLTFTGMSGKHAAYIQNGTAQAIAKFASDEAGMQSGKNEFAYDSGNDLIVKTKHFTDFIAYNTSIVETPGGNGGTNPQPAKHITFSVDKATINKGYVLNPVSVELQPGDTVWSVFQRELGSRSIPYEHEWNEKYDSVYVQSIAGDGEFDHGTGSGWMYNVNGTYPNFGASKYVLADGDTVQWRYTTNLGVDLGQDPSEWENPDGNGTGNGSGNGTGTGSGTGSGATPNPNDKKPVTTVPSYLQKDFIFDITKQQLGTDNITLNIPDVKPKVILNVKEVQDRIPMITVNKGALSLVIDQGTRLIAGDSGIELFTALSAEDDSLQALIQKSLGADDLLEKISHAFVMGSSNRSYLFDKPLTLAIKGEKGQLAGFVEDGKFTPIVVYDSEEQGKQAVKGSEKFAYAFVNGDDLMIKTNHFTSYVTYSVSQSETGSAFDLAKKYADAGEISSWAYNAILEGTQRGFVEGSEGKMNPKAAVTRAEFTKLLVSVLGVGLSSNQTSGFADVSPDQWFYPYINTAHLAGFIDGYNDKFYPDDTITREQMAVISKRALGIQPAAAAATITDLDEISSWAKAHVQSIVAQELMTPGVDGRFLPGDTVTREMAAVVAMRAFAYHNDNGNRGGEQPEQPDAIKQAVKKQIEETAAYMQQSIPDPAVASIGGEWTVLSLARSGVQVPASYFEKYYANLEETLKAKSGKLHAVKYTEYSRVMLALTSIGKAVDDAAGYSMIDKLADFDTLIKQGINGPIFALIALDSKKFDIPIVSGVKTQTTREMLIDFILKRELSGGGWALGEKAEAADPDITAMAIQGLTPYYDTNEAVHAAIDRGISWLSQNQQADGGYASWQSANSESVAQVVVALTGLGIDPQSDPRFVKNGRSALEALLGFAVQGGGFYHIMPGGIDNGGAKPGDVDPMATDQAMYALVAYDRYLNGQNRLYDMTDV</sequence>
<dbReference type="PROSITE" id="PS51272">
    <property type="entry name" value="SLH"/>
    <property type="match status" value="3"/>
</dbReference>
<dbReference type="Gene3D" id="2.60.40.10">
    <property type="entry name" value="Immunoglobulins"/>
    <property type="match status" value="1"/>
</dbReference>
<evidence type="ECO:0000256" key="1">
    <source>
        <dbReference type="SAM" id="MobiDB-lite"/>
    </source>
</evidence>
<protein>
    <submittedName>
        <fullName evidence="3">S-layer protein</fullName>
    </submittedName>
</protein>
<dbReference type="InterPro" id="IPR008930">
    <property type="entry name" value="Terpenoid_cyclase/PrenylTrfase"/>
</dbReference>
<dbReference type="InterPro" id="IPR001119">
    <property type="entry name" value="SLH_dom"/>
</dbReference>
<dbReference type="Gene3D" id="2.170.130.30">
    <property type="match status" value="1"/>
</dbReference>
<feature type="region of interest" description="Disordered" evidence="1">
    <location>
        <begin position="981"/>
        <end position="1026"/>
    </location>
</feature>
<feature type="compositionally biased region" description="Gly residues" evidence="1">
    <location>
        <begin position="995"/>
        <end position="1013"/>
    </location>
</feature>
<dbReference type="CDD" id="cd00688">
    <property type="entry name" value="ISOPREN_C2_like"/>
    <property type="match status" value="2"/>
</dbReference>
<dbReference type="InterPro" id="IPR027954">
    <property type="entry name" value="Transcobalamin-like_C"/>
</dbReference>
<reference evidence="3 4" key="1">
    <citation type="journal article" date="2009" name="Int. J. Syst. Evol. Microbiol.">
        <title>Paenibacillus contaminans sp. nov., isolated from a contaminated laboratory plate.</title>
        <authorList>
            <person name="Chou J.H."/>
            <person name="Lee J.H."/>
            <person name="Lin M.C."/>
            <person name="Chang P.S."/>
            <person name="Arun A.B."/>
            <person name="Young C.C."/>
            <person name="Chen W.M."/>
        </authorList>
    </citation>
    <scope>NUCLEOTIDE SEQUENCE [LARGE SCALE GENOMIC DNA]</scope>
    <source>
        <strain evidence="3 4">CKOBP-6</strain>
    </source>
</reference>
<dbReference type="Proteomes" id="UP000250369">
    <property type="component" value="Unassembled WGS sequence"/>
</dbReference>
<accession>A0A329MUU7</accession>
<dbReference type="RefSeq" id="WP_113029562.1">
    <property type="nucleotide sequence ID" value="NZ_QMFB01000001.1"/>
</dbReference>
<evidence type="ECO:0000313" key="4">
    <source>
        <dbReference type="Proteomes" id="UP000250369"/>
    </source>
</evidence>
<gene>
    <name evidence="3" type="ORF">DQG23_02305</name>
</gene>
<feature type="domain" description="SLH" evidence="2">
    <location>
        <begin position="1287"/>
        <end position="1349"/>
    </location>
</feature>
<evidence type="ECO:0000259" key="2">
    <source>
        <dbReference type="PROSITE" id="PS51272"/>
    </source>
</evidence>
<dbReference type="SUPFAM" id="SSF48239">
    <property type="entry name" value="Terpenoid cyclases/Protein prenyltransferases"/>
    <property type="match status" value="2"/>
</dbReference>
<comment type="caution">
    <text evidence="3">The sequence shown here is derived from an EMBL/GenBank/DDBJ whole genome shotgun (WGS) entry which is preliminary data.</text>
</comment>
<dbReference type="InterPro" id="IPR013783">
    <property type="entry name" value="Ig-like_fold"/>
</dbReference>
<dbReference type="Pfam" id="PF00395">
    <property type="entry name" value="SLH"/>
    <property type="match status" value="3"/>
</dbReference>
<organism evidence="3 4">
    <name type="scientific">Paenibacillus contaminans</name>
    <dbReference type="NCBI Taxonomy" id="450362"/>
    <lineage>
        <taxon>Bacteria</taxon>
        <taxon>Bacillati</taxon>
        <taxon>Bacillota</taxon>
        <taxon>Bacilli</taxon>
        <taxon>Bacillales</taxon>
        <taxon>Paenibacillaceae</taxon>
        <taxon>Paenibacillus</taxon>
    </lineage>
</organism>
<feature type="domain" description="SLH" evidence="2">
    <location>
        <begin position="1227"/>
        <end position="1286"/>
    </location>
</feature>